<keyword evidence="4" id="KW-1003">Cell membrane</keyword>
<keyword evidence="7 8" id="KW-0472">Membrane</keyword>
<feature type="transmembrane region" description="Helical" evidence="8">
    <location>
        <begin position="313"/>
        <end position="340"/>
    </location>
</feature>
<reference evidence="10" key="1">
    <citation type="submission" date="2017-09" db="EMBL/GenBank/DDBJ databases">
        <authorList>
            <person name="Varghese N."/>
            <person name="Submissions S."/>
        </authorList>
    </citation>
    <scope>NUCLEOTIDE SEQUENCE [LARGE SCALE GENOMIC DNA]</scope>
    <source>
        <strain evidence="10">MSL47</strain>
    </source>
</reference>
<evidence type="ECO:0000256" key="3">
    <source>
        <dbReference type="ARBA" id="ARBA00022448"/>
    </source>
</evidence>
<comment type="subcellular location">
    <subcellularLocation>
        <location evidence="1">Cell membrane</location>
        <topology evidence="1">Multi-pass membrane protein</topology>
    </subcellularLocation>
</comment>
<feature type="transmembrane region" description="Helical" evidence="8">
    <location>
        <begin position="36"/>
        <end position="58"/>
    </location>
</feature>
<dbReference type="RefSeq" id="WP_097018031.1">
    <property type="nucleotide sequence ID" value="NZ_OBDZ01000014.1"/>
</dbReference>
<dbReference type="PANTHER" id="PTHR21716:SF53">
    <property type="entry name" value="PERMEASE PERM-RELATED"/>
    <property type="match status" value="1"/>
</dbReference>
<organism evidence="9 10">
    <name type="scientific">Orenia metallireducens</name>
    <dbReference type="NCBI Taxonomy" id="1413210"/>
    <lineage>
        <taxon>Bacteria</taxon>
        <taxon>Bacillati</taxon>
        <taxon>Bacillota</taxon>
        <taxon>Clostridia</taxon>
        <taxon>Halanaerobiales</taxon>
        <taxon>Halobacteroidaceae</taxon>
        <taxon>Orenia</taxon>
    </lineage>
</organism>
<evidence type="ECO:0000256" key="6">
    <source>
        <dbReference type="ARBA" id="ARBA00022989"/>
    </source>
</evidence>
<keyword evidence="10" id="KW-1185">Reference proteome</keyword>
<keyword evidence="6 8" id="KW-1133">Transmembrane helix</keyword>
<dbReference type="PANTHER" id="PTHR21716">
    <property type="entry name" value="TRANSMEMBRANE PROTEIN"/>
    <property type="match status" value="1"/>
</dbReference>
<dbReference type="OrthoDB" id="9793390at2"/>
<feature type="transmembrane region" description="Helical" evidence="8">
    <location>
        <begin position="244"/>
        <end position="270"/>
    </location>
</feature>
<evidence type="ECO:0000256" key="5">
    <source>
        <dbReference type="ARBA" id="ARBA00022692"/>
    </source>
</evidence>
<name>A0A285H7Y8_9FIRM</name>
<dbReference type="InterPro" id="IPR002549">
    <property type="entry name" value="AI-2E-like"/>
</dbReference>
<dbReference type="Pfam" id="PF01594">
    <property type="entry name" value="AI-2E_transport"/>
    <property type="match status" value="1"/>
</dbReference>
<comment type="similarity">
    <text evidence="2">Belongs to the autoinducer-2 exporter (AI-2E) (TC 2.A.86) family.</text>
</comment>
<evidence type="ECO:0000313" key="9">
    <source>
        <dbReference type="EMBL" id="SNY30731.1"/>
    </source>
</evidence>
<evidence type="ECO:0000256" key="8">
    <source>
        <dbReference type="SAM" id="Phobius"/>
    </source>
</evidence>
<keyword evidence="3" id="KW-0813">Transport</keyword>
<dbReference type="AlphaFoldDB" id="A0A285H7Y8"/>
<feature type="transmembrane region" description="Helical" evidence="8">
    <location>
        <begin position="9"/>
        <end position="30"/>
    </location>
</feature>
<feature type="transmembrane region" description="Helical" evidence="8">
    <location>
        <begin position="70"/>
        <end position="95"/>
    </location>
</feature>
<dbReference type="EMBL" id="OBDZ01000014">
    <property type="protein sequence ID" value="SNY30731.1"/>
    <property type="molecule type" value="Genomic_DNA"/>
</dbReference>
<gene>
    <name evidence="9" type="ORF">SAMN06265827_11432</name>
</gene>
<evidence type="ECO:0000313" key="10">
    <source>
        <dbReference type="Proteomes" id="UP000219573"/>
    </source>
</evidence>
<dbReference type="GO" id="GO:0005886">
    <property type="term" value="C:plasma membrane"/>
    <property type="evidence" value="ECO:0007669"/>
    <property type="project" value="UniProtKB-SubCell"/>
</dbReference>
<protein>
    <submittedName>
        <fullName evidence="9">Predicted PurR-regulated permease PerM</fullName>
    </submittedName>
</protein>
<dbReference type="GO" id="GO:0055085">
    <property type="term" value="P:transmembrane transport"/>
    <property type="evidence" value="ECO:0007669"/>
    <property type="project" value="TreeGrafter"/>
</dbReference>
<feature type="transmembrane region" description="Helical" evidence="8">
    <location>
        <begin position="159"/>
        <end position="180"/>
    </location>
</feature>
<feature type="transmembrane region" description="Helical" evidence="8">
    <location>
        <begin position="213"/>
        <end position="238"/>
    </location>
</feature>
<proteinExistence type="inferred from homology"/>
<accession>A0A285H7Y8</accession>
<evidence type="ECO:0000256" key="4">
    <source>
        <dbReference type="ARBA" id="ARBA00022475"/>
    </source>
</evidence>
<evidence type="ECO:0000256" key="1">
    <source>
        <dbReference type="ARBA" id="ARBA00004651"/>
    </source>
</evidence>
<evidence type="ECO:0000256" key="2">
    <source>
        <dbReference type="ARBA" id="ARBA00009773"/>
    </source>
</evidence>
<sequence>MFNDRFFKIALKIILILLIIFLAGQIPYIVDPIIKVLSLVLFPLLLGGFLYYLLRPIVRFLSIRIKYKSLAILITFLLVITLIIFIIYFGGSIIYGEIRELIKYFSLNYASIKVSINKIIEFGNGKLDFLANFNLQSRAADFIQGILDKLSNYNLMGTFSSLTNFGTIIVLIPFVLFYFLKDDTKISQAIISFFADKDEKKVEKVLKEIDQVLAAYISSQLLVALLLGLAMFIGFLIIGLPNSFALALIAMITSLIPILGPTLGILPALFIATTSNWLMLVKVLIVLAISQYLEGNLIRPLIQGEKLNIHPLIVLFVVLSSILLFGVVGALFAVPAYAVARILVKNFGIMGK</sequence>
<evidence type="ECO:0000256" key="7">
    <source>
        <dbReference type="ARBA" id="ARBA00023136"/>
    </source>
</evidence>
<dbReference type="Proteomes" id="UP000219573">
    <property type="component" value="Unassembled WGS sequence"/>
</dbReference>
<keyword evidence="5 8" id="KW-0812">Transmembrane</keyword>